<organism evidence="1 2">
    <name type="scientific">Pseudomonas putida ND6</name>
    <dbReference type="NCBI Taxonomy" id="231023"/>
    <lineage>
        <taxon>Bacteria</taxon>
        <taxon>Pseudomonadati</taxon>
        <taxon>Pseudomonadota</taxon>
        <taxon>Gammaproteobacteria</taxon>
        <taxon>Pseudomonadales</taxon>
        <taxon>Pseudomonadaceae</taxon>
        <taxon>Pseudomonas</taxon>
    </lineage>
</organism>
<gene>
    <name evidence="1" type="ORF">YSA_08575</name>
</gene>
<evidence type="ECO:0000313" key="2">
    <source>
        <dbReference type="Proteomes" id="UP000005268"/>
    </source>
</evidence>
<name>I3V0Y2_PSEPU</name>
<dbReference type="EMBL" id="CP003588">
    <property type="protein sequence ID" value="AFK71403.1"/>
    <property type="molecule type" value="Genomic_DNA"/>
</dbReference>
<evidence type="ECO:0000313" key="1">
    <source>
        <dbReference type="EMBL" id="AFK71403.1"/>
    </source>
</evidence>
<dbReference type="HOGENOM" id="CLU_3347510_0_0_6"/>
<dbReference type="AlphaFoldDB" id="I3V0Y2"/>
<protein>
    <submittedName>
        <fullName evidence="1">Uncharacterized protein</fullName>
    </submittedName>
</protein>
<accession>I3V0Y2</accession>
<sequence>MEHAESQQIVRNLRHTVLYESSLQTTAVEVGGLCFVR</sequence>
<dbReference type="KEGG" id="ppi:YSA_08575"/>
<reference evidence="1 2" key="1">
    <citation type="journal article" date="2012" name="J. Bacteriol.">
        <title>Complete Genome Sequence of the Naphthalene-Degrading Pseudomonas putida Strain ND6.</title>
        <authorList>
            <person name="Li S."/>
            <person name="Zhao H."/>
            <person name="Li Y."/>
            <person name="Niu S."/>
            <person name="Cai B."/>
        </authorList>
    </citation>
    <scope>NUCLEOTIDE SEQUENCE [LARGE SCALE GENOMIC DNA]</scope>
    <source>
        <strain evidence="1 2">ND6</strain>
    </source>
</reference>
<dbReference type="Proteomes" id="UP000005268">
    <property type="component" value="Chromosome"/>
</dbReference>
<proteinExistence type="predicted"/>